<keyword evidence="2" id="KW-1185">Reference proteome</keyword>
<evidence type="ECO:0008006" key="3">
    <source>
        <dbReference type="Google" id="ProtNLM"/>
    </source>
</evidence>
<proteinExistence type="predicted"/>
<organism evidence="1 2">
    <name type="scientific">Rhodanobacter panaciterrae</name>
    <dbReference type="NCBI Taxonomy" id="490572"/>
    <lineage>
        <taxon>Bacteria</taxon>
        <taxon>Pseudomonadati</taxon>
        <taxon>Pseudomonadota</taxon>
        <taxon>Gammaproteobacteria</taxon>
        <taxon>Lysobacterales</taxon>
        <taxon>Rhodanobacteraceae</taxon>
        <taxon>Rhodanobacter</taxon>
    </lineage>
</organism>
<sequence>MGVIAQSYDQSELDLFRALRRQPNQLARYQYLVRTMPHLSASDQVVAGQFRSFSLDELGLYNQAVLSFPLTSERPLDLVLPNQDEWKGADAVDVITKLATDRRIVMINEAHHNAQTRELTLALLPRLRALGFTYFAAEALGDDDPSLTRRGYPVKTSGTEYLQEPLYGEIVREAIRLGFILVPYDSSILDPQARDAAQAESLYQKVFAKDPGARLFVHAGYAHIDKASGRLNNVEPMAMKLAKLTGLDPLSIDQTQFLESGPDTSDDYHVLMQRFPTQSAEVLINSVTGKPWSALPKLYDLNVILPIALDVKTFGDEKWSGGGRTIENVSDAGRLRLVSGMLIAPNEMQRPKWLTLNGQRYPFPISTEQCRKQSPCLISAHYIDESADATSADVYAFTEPNANSKLYLYPGRYRLRARNADGKSMSEQVIQINRP</sequence>
<dbReference type="Proteomes" id="UP000621898">
    <property type="component" value="Unassembled WGS sequence"/>
</dbReference>
<name>A0ABQ2ZXD2_9GAMM</name>
<reference evidence="2" key="1">
    <citation type="journal article" date="2019" name="Int. J. Syst. Evol. Microbiol.">
        <title>The Global Catalogue of Microorganisms (GCM) 10K type strain sequencing project: providing services to taxonomists for standard genome sequencing and annotation.</title>
        <authorList>
            <consortium name="The Broad Institute Genomics Platform"/>
            <consortium name="The Broad Institute Genome Sequencing Center for Infectious Disease"/>
            <person name="Wu L."/>
            <person name="Ma J."/>
        </authorList>
    </citation>
    <scope>NUCLEOTIDE SEQUENCE [LARGE SCALE GENOMIC DNA]</scope>
    <source>
        <strain evidence="2">KCTC 22232</strain>
    </source>
</reference>
<accession>A0ABQ2ZXD2</accession>
<gene>
    <name evidence="1" type="ORF">GCM10008098_22410</name>
</gene>
<protein>
    <recommendedName>
        <fullName evidence="3">Haem-binding uptake Tiki superfamily ChaN domain-containing protein</fullName>
    </recommendedName>
</protein>
<dbReference type="EMBL" id="BMXT01000002">
    <property type="protein sequence ID" value="GGY28716.1"/>
    <property type="molecule type" value="Genomic_DNA"/>
</dbReference>
<comment type="caution">
    <text evidence="1">The sequence shown here is derived from an EMBL/GenBank/DDBJ whole genome shotgun (WGS) entry which is preliminary data.</text>
</comment>
<evidence type="ECO:0000313" key="1">
    <source>
        <dbReference type="EMBL" id="GGY28716.1"/>
    </source>
</evidence>
<evidence type="ECO:0000313" key="2">
    <source>
        <dbReference type="Proteomes" id="UP000621898"/>
    </source>
</evidence>